<organism evidence="6 7">
    <name type="scientific">Malassezia vespertilionis</name>
    <dbReference type="NCBI Taxonomy" id="2020962"/>
    <lineage>
        <taxon>Eukaryota</taxon>
        <taxon>Fungi</taxon>
        <taxon>Dikarya</taxon>
        <taxon>Basidiomycota</taxon>
        <taxon>Ustilaginomycotina</taxon>
        <taxon>Malasseziomycetes</taxon>
        <taxon>Malasseziales</taxon>
        <taxon>Malasseziaceae</taxon>
        <taxon>Malassezia</taxon>
    </lineage>
</organism>
<dbReference type="Proteomes" id="UP000232875">
    <property type="component" value="Unassembled WGS sequence"/>
</dbReference>
<keyword evidence="3 5" id="KW-1133">Transmembrane helix</keyword>
<dbReference type="PANTHER" id="PTHR21389">
    <property type="entry name" value="P53 INDUCED PROTEIN"/>
    <property type="match status" value="1"/>
</dbReference>
<feature type="transmembrane region" description="Helical" evidence="5">
    <location>
        <begin position="89"/>
        <end position="116"/>
    </location>
</feature>
<evidence type="ECO:0000313" key="6">
    <source>
        <dbReference type="EMBL" id="PKI85662.1"/>
    </source>
</evidence>
<feature type="transmembrane region" description="Helical" evidence="5">
    <location>
        <begin position="137"/>
        <end position="156"/>
    </location>
</feature>
<keyword evidence="2 5" id="KW-0812">Transmembrane</keyword>
<accession>A0A2N1JGI2</accession>
<feature type="transmembrane region" description="Helical" evidence="5">
    <location>
        <begin position="221"/>
        <end position="240"/>
    </location>
</feature>
<dbReference type="PANTHER" id="PTHR21389:SF0">
    <property type="entry name" value="ETOPOSIDE-INDUCED PROTEIN 2.4 HOMOLOG"/>
    <property type="match status" value="1"/>
</dbReference>
<dbReference type="GO" id="GO:0016020">
    <property type="term" value="C:membrane"/>
    <property type="evidence" value="ECO:0007669"/>
    <property type="project" value="UniProtKB-SubCell"/>
</dbReference>
<dbReference type="GO" id="GO:0016236">
    <property type="term" value="P:macroautophagy"/>
    <property type="evidence" value="ECO:0007669"/>
    <property type="project" value="TreeGrafter"/>
</dbReference>
<keyword evidence="7" id="KW-1185">Reference proteome</keyword>
<dbReference type="Pfam" id="PF07264">
    <property type="entry name" value="EI24"/>
    <property type="match status" value="1"/>
</dbReference>
<name>A0A2N1JGI2_9BASI</name>
<evidence type="ECO:0000256" key="1">
    <source>
        <dbReference type="ARBA" id="ARBA00004141"/>
    </source>
</evidence>
<dbReference type="AlphaFoldDB" id="A0A2N1JGI2"/>
<dbReference type="EMBL" id="KZ454987">
    <property type="protein sequence ID" value="PKI85662.1"/>
    <property type="molecule type" value="Genomic_DNA"/>
</dbReference>
<sequence>MSLYRSLRLHTRWFTCGVIDANQWKRAYNLVIISRPVRNGVVKGVILSGAICALVHFTSLTLLPDLARLWKDPGDKETLIWVGSVSNVFWLYPLIAGSYLIAATWTSGIAEAVLSAQNMRENVARMHARNTTWVDRISRIILIVNYSVVCYALQYTPYLGKLLSFFVLSLVDGYFCFEQVWIVRGWSFEKRLRFCESHWTYLVGFGIPSTLVSFFHPSNLLNMLLFMLVFPMCTVLALLAEPQPNTRSLQGTFGMDTLTYTILLANSAVTPLVARGRSHRPETASAAQFVDGAWSGASQAI</sequence>
<evidence type="ECO:0000256" key="5">
    <source>
        <dbReference type="SAM" id="Phobius"/>
    </source>
</evidence>
<keyword evidence="4 5" id="KW-0472">Membrane</keyword>
<evidence type="ECO:0000256" key="4">
    <source>
        <dbReference type="ARBA" id="ARBA00023136"/>
    </source>
</evidence>
<dbReference type="GO" id="GO:0005783">
    <property type="term" value="C:endoplasmic reticulum"/>
    <property type="evidence" value="ECO:0007669"/>
    <property type="project" value="TreeGrafter"/>
</dbReference>
<feature type="transmembrane region" description="Helical" evidence="5">
    <location>
        <begin position="198"/>
        <end position="215"/>
    </location>
</feature>
<comment type="subcellular location">
    <subcellularLocation>
        <location evidence="1">Membrane</location>
        <topology evidence="1">Multi-pass membrane protein</topology>
    </subcellularLocation>
</comment>
<reference evidence="6 7" key="1">
    <citation type="submission" date="2017-10" db="EMBL/GenBank/DDBJ databases">
        <title>A novel species of cold-tolerant Malassezia isolated from bats.</title>
        <authorList>
            <person name="Lorch J.M."/>
            <person name="Palmer J.M."/>
            <person name="Vanderwolf K.J."/>
            <person name="Schmidt K.Z."/>
            <person name="Verant M.L."/>
            <person name="Weller T.J."/>
            <person name="Blehert D.S."/>
        </authorList>
    </citation>
    <scope>NUCLEOTIDE SEQUENCE [LARGE SCALE GENOMIC DNA]</scope>
    <source>
        <strain evidence="6 7">NWHC:44797-103</strain>
    </source>
</reference>
<feature type="transmembrane region" description="Helical" evidence="5">
    <location>
        <begin position="44"/>
        <end position="63"/>
    </location>
</feature>
<evidence type="ECO:0000256" key="3">
    <source>
        <dbReference type="ARBA" id="ARBA00022989"/>
    </source>
</evidence>
<dbReference type="OrthoDB" id="266518at2759"/>
<evidence type="ECO:0000256" key="2">
    <source>
        <dbReference type="ARBA" id="ARBA00022692"/>
    </source>
</evidence>
<gene>
    <name evidence="6" type="ORF">MVES_000016</name>
</gene>
<evidence type="ECO:0000313" key="7">
    <source>
        <dbReference type="Proteomes" id="UP000232875"/>
    </source>
</evidence>
<proteinExistence type="predicted"/>
<dbReference type="InterPro" id="IPR059112">
    <property type="entry name" value="CysZ/EI24"/>
</dbReference>
<protein>
    <submittedName>
        <fullName evidence="6">Uncharacterized protein</fullName>
    </submittedName>
</protein>